<evidence type="ECO:0000256" key="1">
    <source>
        <dbReference type="ARBA" id="ARBA00004448"/>
    </source>
</evidence>
<keyword evidence="5" id="KW-1133">Transmembrane helix</keyword>
<gene>
    <name evidence="9" type="ORF">M0811_06618</name>
</gene>
<dbReference type="Pfam" id="PF02466">
    <property type="entry name" value="Tim17"/>
    <property type="match status" value="1"/>
</dbReference>
<dbReference type="GO" id="GO:0008320">
    <property type="term" value="F:protein transmembrane transporter activity"/>
    <property type="evidence" value="ECO:0007669"/>
    <property type="project" value="UniProtKB-UniRule"/>
</dbReference>
<dbReference type="Proteomes" id="UP001149090">
    <property type="component" value="Unassembled WGS sequence"/>
</dbReference>
<evidence type="ECO:0000313" key="9">
    <source>
        <dbReference type="EMBL" id="KAJ5075756.1"/>
    </source>
</evidence>
<name>A0A9Q0LLN0_ANAIG</name>
<dbReference type="AlphaFoldDB" id="A0A9Q0LLN0"/>
<evidence type="ECO:0000256" key="2">
    <source>
        <dbReference type="ARBA" id="ARBA00008444"/>
    </source>
</evidence>
<reference evidence="9" key="1">
    <citation type="submission" date="2022-10" db="EMBL/GenBank/DDBJ databases">
        <title>Novel sulphate-reducing endosymbionts in the free-living metamonad Anaeramoeba.</title>
        <authorList>
            <person name="Jerlstrom-Hultqvist J."/>
            <person name="Cepicka I."/>
            <person name="Gallot-Lavallee L."/>
            <person name="Salas-Leiva D."/>
            <person name="Curtis B.A."/>
            <person name="Zahonova K."/>
            <person name="Pipaliya S."/>
            <person name="Dacks J."/>
            <person name="Roger A.J."/>
        </authorList>
    </citation>
    <scope>NUCLEOTIDE SEQUENCE</scope>
    <source>
        <strain evidence="9">BMAN</strain>
    </source>
</reference>
<evidence type="ECO:0000256" key="4">
    <source>
        <dbReference type="ARBA" id="ARBA00022792"/>
    </source>
</evidence>
<sequence length="149" mass="16465">MEKFKPYLRREKNKEELEIEFQDNCFFHATKDAISGFAYGALIGGISGFVTGIRDKKAETTKQKFLSVLKNTSQKAVIEGFAFALSNMLSSYFECSIEKYRGKTDVWNGLIAGCITGATLSAKDGPNSALKGCLSAASLQFFFDSINRK</sequence>
<evidence type="ECO:0000256" key="3">
    <source>
        <dbReference type="ARBA" id="ARBA00022692"/>
    </source>
</evidence>
<keyword evidence="6 8" id="KW-0496">Mitochondrion</keyword>
<dbReference type="OrthoDB" id="270720at2759"/>
<comment type="function">
    <text evidence="8">Essential core component of the TIM22 complex, a complex that mediates the import and insertion of multi-pass transmembrane proteins into the mitochondrial inner membrane. In the TIM22 complex, it constitutes the voltage-activated and signal-gated channel. Forms a twin-pore translocase that uses the membrane potential as external driving force in 2 voltage-dependent steps.</text>
</comment>
<comment type="subunit">
    <text evidence="8">Component of the TIM22 complex.</text>
</comment>
<evidence type="ECO:0000256" key="5">
    <source>
        <dbReference type="ARBA" id="ARBA00022989"/>
    </source>
</evidence>
<keyword evidence="8" id="KW-0653">Protein transport</keyword>
<evidence type="ECO:0000313" key="10">
    <source>
        <dbReference type="Proteomes" id="UP001149090"/>
    </source>
</evidence>
<keyword evidence="3" id="KW-0812">Transmembrane</keyword>
<dbReference type="GO" id="GO:0045039">
    <property type="term" value="P:protein insertion into mitochondrial inner membrane"/>
    <property type="evidence" value="ECO:0007669"/>
    <property type="project" value="UniProtKB-UniRule"/>
</dbReference>
<dbReference type="OMA" id="EERWIQW"/>
<keyword evidence="8" id="KW-0813">Transport</keyword>
<comment type="caution">
    <text evidence="9">The sequence shown here is derived from an EMBL/GenBank/DDBJ whole genome shotgun (WGS) entry which is preliminary data.</text>
</comment>
<keyword evidence="4 8" id="KW-0999">Mitochondrion inner membrane</keyword>
<keyword evidence="7" id="KW-0472">Membrane</keyword>
<dbReference type="InterPro" id="IPR039175">
    <property type="entry name" value="TIM22"/>
</dbReference>
<dbReference type="GO" id="GO:0030943">
    <property type="term" value="F:mitochondrion targeting sequence binding"/>
    <property type="evidence" value="ECO:0007669"/>
    <property type="project" value="TreeGrafter"/>
</dbReference>
<protein>
    <recommendedName>
        <fullName evidence="8">Mitochondrial import inner membrane translocase subunit TIM22</fullName>
    </recommendedName>
</protein>
<keyword evidence="8" id="KW-0811">Translocation</keyword>
<dbReference type="EMBL" id="JAPDFW010000063">
    <property type="protein sequence ID" value="KAJ5075756.1"/>
    <property type="molecule type" value="Genomic_DNA"/>
</dbReference>
<keyword evidence="10" id="KW-1185">Reference proteome</keyword>
<proteinExistence type="inferred from homology"/>
<evidence type="ECO:0000256" key="8">
    <source>
        <dbReference type="RuleBase" id="RU367038"/>
    </source>
</evidence>
<dbReference type="PANTHER" id="PTHR14110:SF0">
    <property type="entry name" value="MITOCHONDRIAL IMPORT INNER MEMBRANE TRANSLOCASE SUBUNIT TIM22"/>
    <property type="match status" value="1"/>
</dbReference>
<accession>A0A9Q0LLN0</accession>
<evidence type="ECO:0000256" key="6">
    <source>
        <dbReference type="ARBA" id="ARBA00023128"/>
    </source>
</evidence>
<comment type="similarity">
    <text evidence="2 8">Belongs to the Tim17/Tim22/Tim23 family.</text>
</comment>
<dbReference type="PANTHER" id="PTHR14110">
    <property type="entry name" value="MITOCHONDRIAL IMPORT INNER MEMBRANE TRANSLOCASE SUBUNIT TIM22"/>
    <property type="match status" value="1"/>
</dbReference>
<comment type="subcellular location">
    <subcellularLocation>
        <location evidence="1 8">Mitochondrion inner membrane</location>
        <topology evidence="1 8">Multi-pass membrane protein</topology>
    </subcellularLocation>
</comment>
<evidence type="ECO:0000256" key="7">
    <source>
        <dbReference type="ARBA" id="ARBA00023136"/>
    </source>
</evidence>
<dbReference type="GO" id="GO:0042721">
    <property type="term" value="C:TIM22 mitochondrial import inner membrane insertion complex"/>
    <property type="evidence" value="ECO:0007669"/>
    <property type="project" value="UniProtKB-UniRule"/>
</dbReference>
<organism evidence="9 10">
    <name type="scientific">Anaeramoeba ignava</name>
    <name type="common">Anaerobic marine amoeba</name>
    <dbReference type="NCBI Taxonomy" id="1746090"/>
    <lineage>
        <taxon>Eukaryota</taxon>
        <taxon>Metamonada</taxon>
        <taxon>Anaeramoebidae</taxon>
        <taxon>Anaeramoeba</taxon>
    </lineage>
</organism>